<dbReference type="Gene3D" id="2.30.30.830">
    <property type="match status" value="1"/>
</dbReference>
<dbReference type="GO" id="GO:0043683">
    <property type="term" value="P:type IV pilus assembly"/>
    <property type="evidence" value="ECO:0007669"/>
    <property type="project" value="InterPro"/>
</dbReference>
<dbReference type="InterPro" id="IPR007446">
    <property type="entry name" value="PilP"/>
</dbReference>
<evidence type="ECO:0000313" key="1">
    <source>
        <dbReference type="EMBL" id="KTB56891.1"/>
    </source>
</evidence>
<dbReference type="AlphaFoldDB" id="A0A0W0H7U5"/>
<evidence type="ECO:0000313" key="2">
    <source>
        <dbReference type="Proteomes" id="UP000054197"/>
    </source>
</evidence>
<proteinExistence type="predicted"/>
<dbReference type="EMBL" id="LKEF01000063">
    <property type="protein sequence ID" value="KTB56891.1"/>
    <property type="molecule type" value="Genomic_DNA"/>
</dbReference>
<organism evidence="1 2">
    <name type="scientific">Pseudomonas fluorescens ICMP 11288</name>
    <dbReference type="NCBI Taxonomy" id="1198309"/>
    <lineage>
        <taxon>Bacteria</taxon>
        <taxon>Pseudomonadati</taxon>
        <taxon>Pseudomonadota</taxon>
        <taxon>Gammaproteobacteria</taxon>
        <taxon>Pseudomonadales</taxon>
        <taxon>Pseudomonadaceae</taxon>
        <taxon>Pseudomonas</taxon>
    </lineage>
</organism>
<dbReference type="Gene3D" id="3.30.70.60">
    <property type="match status" value="1"/>
</dbReference>
<accession>A0A0W0H7U5</accession>
<protein>
    <submittedName>
        <fullName evidence="1">Pilus assembly protein</fullName>
    </submittedName>
</protein>
<dbReference type="PANTHER" id="PTHR39555:SF1">
    <property type="entry name" value="TYPE IV PILUS INNER MEMBRANE COMPONENT PILO"/>
    <property type="match status" value="1"/>
</dbReference>
<dbReference type="RefSeq" id="WP_058422372.1">
    <property type="nucleotide sequence ID" value="NZ_LKEF01000063.1"/>
</dbReference>
<dbReference type="Pfam" id="PF04351">
    <property type="entry name" value="PilP"/>
    <property type="match status" value="1"/>
</dbReference>
<gene>
    <name evidence="1" type="ORF">AO063_07195</name>
</gene>
<dbReference type="GO" id="GO:0043107">
    <property type="term" value="P:type IV pilus-dependent motility"/>
    <property type="evidence" value="ECO:0007669"/>
    <property type="project" value="InterPro"/>
</dbReference>
<dbReference type="PANTHER" id="PTHR39555">
    <property type="entry name" value="FIMBRIAL ASSEMBLY PROTEIN PILO-LIKE PROTEIN-RELATED"/>
    <property type="match status" value="1"/>
</dbReference>
<sequence length="333" mass="35585">MSLPRLDFSTLSHNAAKWPLPARLLLGCALGGLVWGVGDGWLLAPAREQLHGLQAQTLTLQQQLTQKTGLAADLEARAHQAQRVQAQVAELLRQLPGESDMPGLLEDMARLAAANGLVVEGVTVLGEQAQPFYIEEPVQVGVFGAYHDLASFVSALGGLPRIVTVHDVVLRSEGALLRLDLLAKTYRGMGAPGQPEPVAEQGARFVYDGATLRDPFQPPAAQVDHMPGQPALAPDLARKRGTLEGLAVDQFEMVGTLSINAVSVEALPHGLQTFALLRTPSGVHRLAVGDYLGPNHGRVTAIHSGHIELVELFPDEQGAWLARSRTLVLNVNS</sequence>
<dbReference type="InterPro" id="IPR007445">
    <property type="entry name" value="PilO"/>
</dbReference>
<name>A0A0W0H7U5_PSEFL</name>
<dbReference type="Pfam" id="PF04350">
    <property type="entry name" value="PilO"/>
    <property type="match status" value="1"/>
</dbReference>
<dbReference type="InterPro" id="IPR014717">
    <property type="entry name" value="Transl_elong_EF1B/ribsomal_bS6"/>
</dbReference>
<dbReference type="Proteomes" id="UP000054197">
    <property type="component" value="Unassembled WGS sequence"/>
</dbReference>
<reference evidence="1 2" key="1">
    <citation type="submission" date="2015-09" db="EMBL/GenBank/DDBJ databases">
        <title>Genome sequence of ICMP 11288.</title>
        <authorList>
            <person name="Visnovsky S."/>
            <person name="Lu A."/>
            <person name="Panda P."/>
            <person name="Pitman A."/>
        </authorList>
    </citation>
    <scope>NUCLEOTIDE SEQUENCE [LARGE SCALE GENOMIC DNA]</scope>
    <source>
        <strain evidence="1 2">ICMP 11288</strain>
    </source>
</reference>
<comment type="caution">
    <text evidence="1">The sequence shown here is derived from an EMBL/GenBank/DDBJ whole genome shotgun (WGS) entry which is preliminary data.</text>
</comment>